<comment type="caution">
    <text evidence="9">The sequence shown here is derived from an EMBL/GenBank/DDBJ whole genome shotgun (WGS) entry which is preliminary data.</text>
</comment>
<dbReference type="PANTHER" id="PTHR31669">
    <property type="entry name" value="PROTEIN FAR1-RELATED SEQUENCE 10-RELATED"/>
    <property type="match status" value="1"/>
</dbReference>
<evidence type="ECO:0000256" key="6">
    <source>
        <dbReference type="RuleBase" id="RU367018"/>
    </source>
</evidence>
<dbReference type="InterPro" id="IPR006564">
    <property type="entry name" value="Znf_PMZ"/>
</dbReference>
<comment type="function">
    <text evidence="6">Putative transcription activator involved in regulating light control of development.</text>
</comment>
<dbReference type="Pfam" id="PF03101">
    <property type="entry name" value="FAR1"/>
    <property type="match status" value="1"/>
</dbReference>
<sequence length="782" mass="89432">MEERAKGEDKGLELRKQEESRFEGKRSKAKQGEEKKKKQDLPLLPDVGEECNLLAGSCPPSEDDAEEFYMVKEELGVDADEQQSVMVQGVTSIQLCVGMEFESEEAARIFYNGYARRVGFSIRASDFYRSKRTGEITSRRFVCARQGFHKRKDTLKHPRTSNREGCKAFMHVKRRDSGRWVVVRAVKEHNHDLMSVRKLHSLGSRRHLYDAAKSLIVSFEGVEEASSHSSPLPREIFSGTNRNYGSYIGSDPQRNLGRDFQTLLEYFKTKQTESPAFFYAIQVDEGQCMRNVFWVDARSRMAYKYFHDVVTFGMEFKRNLSELSFVSFTGLNHHEQTTFFGCALLSDESESSFVWLFNTWLAAMSGCHPKALVTIQDESILAAVAQVLPKTRHCLDKWDILCEVADKLAHVHKAHHSFEGELHKCINMNGTVEEFESSWEFLLNRYNLKDNDLLRSLYDVRWQWVPVYLRDTFFAGMSMVEQSGSPDSFFVGYVNAQATLQEFIGQYEKCLDTQYEKEVEADFETIHTKRFLKTASPIEKQAAHIYTKEIFTRFQEELFETCAYTAHRYEEDGALSMYRVARFGEDHEACTVTFDTSKLEASCSCRMFEFSGILCRHLLTVFRLANILSLPSHCFLKRWTRNAKSGTTLDDQATDLEGNCCSSLTGLTLRYNNLCQEAIKLAEEGAVSMGIYDVAVHALREALDKVLAAKNIVVNAMHDDEDSLFCGSFREDDVSEESRAENVAEHTISCVPHLSKAKGRPLTSKLKPGREKKSQKLRMCNI</sequence>
<dbReference type="InterPro" id="IPR018289">
    <property type="entry name" value="MULE_transposase_dom"/>
</dbReference>
<evidence type="ECO:0000256" key="2">
    <source>
        <dbReference type="ARBA" id="ARBA00022723"/>
    </source>
</evidence>
<keyword evidence="4 6" id="KW-0862">Zinc</keyword>
<dbReference type="STRING" id="337451.A0A443NNI5"/>
<keyword evidence="3 5" id="KW-0863">Zinc-finger</keyword>
<dbReference type="GO" id="GO:0005634">
    <property type="term" value="C:nucleus"/>
    <property type="evidence" value="ECO:0007669"/>
    <property type="project" value="UniProtKB-SubCell"/>
</dbReference>
<evidence type="ECO:0000256" key="3">
    <source>
        <dbReference type="ARBA" id="ARBA00022771"/>
    </source>
</evidence>
<dbReference type="GO" id="GO:0008270">
    <property type="term" value="F:zinc ion binding"/>
    <property type="evidence" value="ECO:0007669"/>
    <property type="project" value="UniProtKB-UniRule"/>
</dbReference>
<dbReference type="Proteomes" id="UP000283530">
    <property type="component" value="Unassembled WGS sequence"/>
</dbReference>
<evidence type="ECO:0000313" key="9">
    <source>
        <dbReference type="EMBL" id="RWR80039.1"/>
    </source>
</evidence>
<comment type="similarity">
    <text evidence="1 6">Belongs to the FHY3/FAR1 family.</text>
</comment>
<evidence type="ECO:0000313" key="10">
    <source>
        <dbReference type="Proteomes" id="UP000283530"/>
    </source>
</evidence>
<keyword evidence="6" id="KW-0539">Nucleus</keyword>
<comment type="subcellular location">
    <subcellularLocation>
        <location evidence="6">Nucleus</location>
    </subcellularLocation>
</comment>
<feature type="compositionally biased region" description="Basic and acidic residues" evidence="7">
    <location>
        <begin position="1"/>
        <end position="40"/>
    </location>
</feature>
<dbReference type="PANTHER" id="PTHR31669:SF293">
    <property type="entry name" value="PROTEIN FAR1-RELATED SEQUENCE"/>
    <property type="match status" value="1"/>
</dbReference>
<dbReference type="InterPro" id="IPR007527">
    <property type="entry name" value="Znf_SWIM"/>
</dbReference>
<keyword evidence="10" id="KW-1185">Reference proteome</keyword>
<evidence type="ECO:0000256" key="7">
    <source>
        <dbReference type="SAM" id="MobiDB-lite"/>
    </source>
</evidence>
<name>A0A443NNI5_9MAGN</name>
<gene>
    <name evidence="9" type="ORF">CKAN_00865000</name>
</gene>
<evidence type="ECO:0000256" key="1">
    <source>
        <dbReference type="ARBA" id="ARBA00005889"/>
    </source>
</evidence>
<evidence type="ECO:0000256" key="4">
    <source>
        <dbReference type="ARBA" id="ARBA00022833"/>
    </source>
</evidence>
<dbReference type="Pfam" id="PF04434">
    <property type="entry name" value="SWIM"/>
    <property type="match status" value="1"/>
</dbReference>
<protein>
    <recommendedName>
        <fullName evidence="6">Protein FAR1-RELATED SEQUENCE</fullName>
    </recommendedName>
</protein>
<feature type="domain" description="SWIM-type" evidence="8">
    <location>
        <begin position="588"/>
        <end position="626"/>
    </location>
</feature>
<reference evidence="9 10" key="1">
    <citation type="journal article" date="2019" name="Nat. Plants">
        <title>Stout camphor tree genome fills gaps in understanding of flowering plant genome evolution.</title>
        <authorList>
            <person name="Chaw S.M."/>
            <person name="Liu Y.C."/>
            <person name="Wu Y.W."/>
            <person name="Wang H.Y."/>
            <person name="Lin C.I."/>
            <person name="Wu C.S."/>
            <person name="Ke H.M."/>
            <person name="Chang L.Y."/>
            <person name="Hsu C.Y."/>
            <person name="Yang H.T."/>
            <person name="Sudianto E."/>
            <person name="Hsu M.H."/>
            <person name="Wu K.P."/>
            <person name="Wang L.N."/>
            <person name="Leebens-Mack J.H."/>
            <person name="Tsai I.J."/>
        </authorList>
    </citation>
    <scope>NUCLEOTIDE SEQUENCE [LARGE SCALE GENOMIC DNA]</scope>
    <source>
        <strain evidence="10">cv. Chaw 1501</strain>
        <tissue evidence="9">Young leaves</tissue>
    </source>
</reference>
<accession>A0A443NNI5</accession>
<keyword evidence="2 6" id="KW-0479">Metal-binding</keyword>
<dbReference type="InterPro" id="IPR031052">
    <property type="entry name" value="FHY3/FAR1"/>
</dbReference>
<dbReference type="InterPro" id="IPR004330">
    <property type="entry name" value="FAR1_DNA_bnd_dom"/>
</dbReference>
<dbReference type="GO" id="GO:0006355">
    <property type="term" value="P:regulation of DNA-templated transcription"/>
    <property type="evidence" value="ECO:0007669"/>
    <property type="project" value="UniProtKB-UniRule"/>
</dbReference>
<dbReference type="AlphaFoldDB" id="A0A443NNI5"/>
<evidence type="ECO:0000256" key="5">
    <source>
        <dbReference type="PROSITE-ProRule" id="PRU00325"/>
    </source>
</evidence>
<dbReference type="PROSITE" id="PS50966">
    <property type="entry name" value="ZF_SWIM"/>
    <property type="match status" value="1"/>
</dbReference>
<dbReference type="EMBL" id="QPKB01000003">
    <property type="protein sequence ID" value="RWR80039.1"/>
    <property type="molecule type" value="Genomic_DNA"/>
</dbReference>
<dbReference type="OrthoDB" id="1927586at2759"/>
<dbReference type="Pfam" id="PF10551">
    <property type="entry name" value="MULE"/>
    <property type="match status" value="1"/>
</dbReference>
<evidence type="ECO:0000259" key="8">
    <source>
        <dbReference type="PROSITE" id="PS50966"/>
    </source>
</evidence>
<dbReference type="SMART" id="SM00575">
    <property type="entry name" value="ZnF_PMZ"/>
    <property type="match status" value="1"/>
</dbReference>
<organism evidence="9 10">
    <name type="scientific">Cinnamomum micranthum f. kanehirae</name>
    <dbReference type="NCBI Taxonomy" id="337451"/>
    <lineage>
        <taxon>Eukaryota</taxon>
        <taxon>Viridiplantae</taxon>
        <taxon>Streptophyta</taxon>
        <taxon>Embryophyta</taxon>
        <taxon>Tracheophyta</taxon>
        <taxon>Spermatophyta</taxon>
        <taxon>Magnoliopsida</taxon>
        <taxon>Magnoliidae</taxon>
        <taxon>Laurales</taxon>
        <taxon>Lauraceae</taxon>
        <taxon>Cinnamomum</taxon>
    </lineage>
</organism>
<proteinExistence type="inferred from homology"/>
<feature type="region of interest" description="Disordered" evidence="7">
    <location>
        <begin position="1"/>
        <end position="42"/>
    </location>
</feature>